<keyword evidence="3" id="KW-1185">Reference proteome</keyword>
<proteinExistence type="predicted"/>
<gene>
    <name evidence="2" type="ORF">J3R75_000796</name>
</gene>
<evidence type="ECO:0000259" key="1">
    <source>
        <dbReference type="Pfam" id="PF01370"/>
    </source>
</evidence>
<evidence type="ECO:0000313" key="2">
    <source>
        <dbReference type="EMBL" id="MDQ0288689.1"/>
    </source>
</evidence>
<name>A0AAE3VDV2_9BACT</name>
<feature type="domain" description="NAD-dependent epimerase/dehydratase" evidence="1">
    <location>
        <begin position="36"/>
        <end position="203"/>
    </location>
</feature>
<dbReference type="AlphaFoldDB" id="A0AAE3VDV2"/>
<dbReference type="SUPFAM" id="SSF51735">
    <property type="entry name" value="NAD(P)-binding Rossmann-fold domains"/>
    <property type="match status" value="1"/>
</dbReference>
<comment type="caution">
    <text evidence="2">The sequence shown here is derived from an EMBL/GenBank/DDBJ whole genome shotgun (WGS) entry which is preliminary data.</text>
</comment>
<dbReference type="Proteomes" id="UP001238163">
    <property type="component" value="Unassembled WGS sequence"/>
</dbReference>
<accession>A0AAE3VDV2</accession>
<dbReference type="InterPro" id="IPR036291">
    <property type="entry name" value="NAD(P)-bd_dom_sf"/>
</dbReference>
<sequence length="346" mass="37453">MTGLADTIRDEEHLDDLLSRPSPELVDLMRHLDGDIIILGIAGKIGVSLGRCALNAIRQAGVHKRVYGVARFSKPALRDKIASYGIETIACDLLDRDAIAALPPVANVIFMAGRKFGTDGREDLTWVMNTVVADNVARHFPSSRIVAFSTGCVYPLVTAATGGCDEQVTPAPVGEYAQSCLGRERIFQYAALTYGTKITLFRLNYAIDLRYGVLHDIGRAILAGDEVDNSVGHFNVIWQGDANNVALRALELAASPAAIINVTGSETIAIEDAARALAKLLGKPLRFRHQRSGEAAYLSDASRMSALFGPPTVPLERLIAWQADWLRKGGASLDKPTHFQVNDGKY</sequence>
<dbReference type="RefSeq" id="WP_307260023.1">
    <property type="nucleotide sequence ID" value="NZ_JAUSVL010000001.1"/>
</dbReference>
<dbReference type="Pfam" id="PF01370">
    <property type="entry name" value="Epimerase"/>
    <property type="match status" value="1"/>
</dbReference>
<protein>
    <submittedName>
        <fullName evidence="2">Nucleoside-diphosphate-sugar epimerase</fullName>
    </submittedName>
</protein>
<organism evidence="2 3">
    <name type="scientific">Oligosphaera ethanolica</name>
    <dbReference type="NCBI Taxonomy" id="760260"/>
    <lineage>
        <taxon>Bacteria</taxon>
        <taxon>Pseudomonadati</taxon>
        <taxon>Lentisphaerota</taxon>
        <taxon>Oligosphaeria</taxon>
        <taxon>Oligosphaerales</taxon>
        <taxon>Oligosphaeraceae</taxon>
        <taxon>Oligosphaera</taxon>
    </lineage>
</organism>
<dbReference type="EMBL" id="JAUSVL010000001">
    <property type="protein sequence ID" value="MDQ0288689.1"/>
    <property type="molecule type" value="Genomic_DNA"/>
</dbReference>
<dbReference type="Gene3D" id="3.40.50.720">
    <property type="entry name" value="NAD(P)-binding Rossmann-like Domain"/>
    <property type="match status" value="1"/>
</dbReference>
<reference evidence="2" key="1">
    <citation type="submission" date="2023-07" db="EMBL/GenBank/DDBJ databases">
        <title>Genomic Encyclopedia of Type Strains, Phase IV (KMG-IV): sequencing the most valuable type-strain genomes for metagenomic binning, comparative biology and taxonomic classification.</title>
        <authorList>
            <person name="Goeker M."/>
        </authorList>
    </citation>
    <scope>NUCLEOTIDE SEQUENCE</scope>
    <source>
        <strain evidence="2">DSM 24202</strain>
    </source>
</reference>
<evidence type="ECO:0000313" key="3">
    <source>
        <dbReference type="Proteomes" id="UP001238163"/>
    </source>
</evidence>
<dbReference type="InterPro" id="IPR001509">
    <property type="entry name" value="Epimerase_deHydtase"/>
</dbReference>